<dbReference type="InterPro" id="IPR003033">
    <property type="entry name" value="SCP2_sterol-bd_dom"/>
</dbReference>
<dbReference type="RefSeq" id="WP_161792774.1">
    <property type="nucleotide sequence ID" value="NZ_JASGWX010000001.1"/>
</dbReference>
<evidence type="ECO:0000313" key="3">
    <source>
        <dbReference type="Proteomes" id="UP001242314"/>
    </source>
</evidence>
<evidence type="ECO:0000313" key="2">
    <source>
        <dbReference type="EMBL" id="MDP4482823.1"/>
    </source>
</evidence>
<sequence length="180" mass="20269">MGNLKGQVVKLNVTDIKKSWFVSYGDAGFEATKLRKVSAEIKTKLNVAMSLNDKQVIINALKNDELQVTGEPNLAEAITNSLYALDEKRLESISNHLFSFFNIKNKQPQKAPRLDIHNIKDSDLTDPLNVDFIRDEAMRLESTDLKKALQLMLLAQKVRPNGKVINNKVKTYQAKLATTN</sequence>
<dbReference type="EMBL" id="JASGWX010000001">
    <property type="protein sequence ID" value="MDP4482823.1"/>
    <property type="molecule type" value="Genomic_DNA"/>
</dbReference>
<evidence type="ECO:0000259" key="1">
    <source>
        <dbReference type="Pfam" id="PF02036"/>
    </source>
</evidence>
<dbReference type="Proteomes" id="UP001242314">
    <property type="component" value="Unassembled WGS sequence"/>
</dbReference>
<protein>
    <recommendedName>
        <fullName evidence="1">SCP2 domain-containing protein</fullName>
    </recommendedName>
</protein>
<reference evidence="2 3" key="1">
    <citation type="submission" date="2023-04" db="EMBL/GenBank/DDBJ databases">
        <title>Novel Pseudoalteromonas species isolated from Pacific coral.</title>
        <authorList>
            <person name="Videau P."/>
            <person name="Shlafstein M.D."/>
            <person name="Oline D.K."/>
            <person name="Strangman W.K."/>
            <person name="Hahnke R.L."/>
            <person name="Saw J.H."/>
            <person name="Ushijima B."/>
        </authorList>
    </citation>
    <scope>NUCLEOTIDE SEQUENCE [LARGE SCALE GENOMIC DNA]</scope>
    <source>
        <strain evidence="2 3">LMG 14908</strain>
    </source>
</reference>
<feature type="domain" description="SCP2" evidence="1">
    <location>
        <begin position="3"/>
        <end position="80"/>
    </location>
</feature>
<proteinExistence type="predicted"/>
<name>A0ABT9GAC0_9GAMM</name>
<keyword evidence="3" id="KW-1185">Reference proteome</keyword>
<organism evidence="2 3">
    <name type="scientific">Pseudoalteromonas distincta</name>
    <dbReference type="NCBI Taxonomy" id="77608"/>
    <lineage>
        <taxon>Bacteria</taxon>
        <taxon>Pseudomonadati</taxon>
        <taxon>Pseudomonadota</taxon>
        <taxon>Gammaproteobacteria</taxon>
        <taxon>Alteromonadales</taxon>
        <taxon>Pseudoalteromonadaceae</taxon>
        <taxon>Pseudoalteromonas</taxon>
    </lineage>
</organism>
<gene>
    <name evidence="2" type="ORF">QDH73_02025</name>
</gene>
<dbReference type="Pfam" id="PF02036">
    <property type="entry name" value="SCP2"/>
    <property type="match status" value="1"/>
</dbReference>
<comment type="caution">
    <text evidence="2">The sequence shown here is derived from an EMBL/GenBank/DDBJ whole genome shotgun (WGS) entry which is preliminary data.</text>
</comment>
<accession>A0ABT9GAC0</accession>